<reference evidence="3" key="1">
    <citation type="submission" date="2015-12" db="EMBL/GenBank/DDBJ databases">
        <title>Update maize B73 reference genome by single molecule sequencing technologies.</title>
        <authorList>
            <consortium name="Maize Genome Sequencing Project"/>
            <person name="Ware D."/>
        </authorList>
    </citation>
    <scope>NUCLEOTIDE SEQUENCE [LARGE SCALE GENOMIC DNA]</scope>
    <source>
        <strain evidence="3">cv. B73</strain>
    </source>
</reference>
<evidence type="ECO:0000313" key="3">
    <source>
        <dbReference type="Proteomes" id="UP000007305"/>
    </source>
</evidence>
<proteinExistence type="predicted"/>
<reference evidence="2" key="2">
    <citation type="submission" date="2019-07" db="EMBL/GenBank/DDBJ databases">
        <authorList>
            <person name="Seetharam A."/>
            <person name="Woodhouse M."/>
            <person name="Cannon E."/>
        </authorList>
    </citation>
    <scope>NUCLEOTIDE SEQUENCE [LARGE SCALE GENOMIC DNA]</scope>
    <source>
        <strain evidence="2">cv. B73</strain>
    </source>
</reference>
<evidence type="ECO:0000256" key="1">
    <source>
        <dbReference type="SAM" id="MobiDB-lite"/>
    </source>
</evidence>
<sequence length="208" mass="22169">MCFVSLIKAPVCTDCWVSRSMSIFSSDYAGITGVSVRVKNDLNVQDSSSFMFLSIMCHNGGRRISNSLPKNLEAEALGRAWHRSTILLIIQEKKLPQNIYKHDGWALGWAGRSEATVAGHDMGTGAAAPCWAPRSEVMVTWGMPINGECSLAAWGWAPRLRASDGGAALRGRGTGVRRHSREGARECEGAPGRGLRGLAVSSGAPAGA</sequence>
<organism evidence="2 3">
    <name type="scientific">Zea mays</name>
    <name type="common">Maize</name>
    <dbReference type="NCBI Taxonomy" id="4577"/>
    <lineage>
        <taxon>Eukaryota</taxon>
        <taxon>Viridiplantae</taxon>
        <taxon>Streptophyta</taxon>
        <taxon>Embryophyta</taxon>
        <taxon>Tracheophyta</taxon>
        <taxon>Spermatophyta</taxon>
        <taxon>Magnoliopsida</taxon>
        <taxon>Liliopsida</taxon>
        <taxon>Poales</taxon>
        <taxon>Poaceae</taxon>
        <taxon>PACMAD clade</taxon>
        <taxon>Panicoideae</taxon>
        <taxon>Andropogonodae</taxon>
        <taxon>Andropogoneae</taxon>
        <taxon>Tripsacinae</taxon>
        <taxon>Zea</taxon>
    </lineage>
</organism>
<dbReference type="InParanoid" id="A0A804MM60"/>
<protein>
    <submittedName>
        <fullName evidence="2">Uncharacterized protein</fullName>
    </submittedName>
</protein>
<dbReference type="AlphaFoldDB" id="A0A804MM60"/>
<dbReference type="Gramene" id="Zm00001eb096800_T001">
    <property type="protein sequence ID" value="Zm00001eb096800_P001"/>
    <property type="gene ID" value="Zm00001eb096800"/>
</dbReference>
<evidence type="ECO:0000313" key="2">
    <source>
        <dbReference type="EnsemblPlants" id="Zm00001eb096800_P001"/>
    </source>
</evidence>
<reference evidence="2" key="3">
    <citation type="submission" date="2021-05" db="UniProtKB">
        <authorList>
            <consortium name="EnsemblPlants"/>
        </authorList>
    </citation>
    <scope>IDENTIFICATION</scope>
    <source>
        <strain evidence="2">cv. B73</strain>
    </source>
</reference>
<accession>A0A804MM60</accession>
<name>A0A804MM60_MAIZE</name>
<dbReference type="EnsemblPlants" id="Zm00001eb096800_T001">
    <property type="protein sequence ID" value="Zm00001eb096800_P001"/>
    <property type="gene ID" value="Zm00001eb096800"/>
</dbReference>
<dbReference type="Proteomes" id="UP000007305">
    <property type="component" value="Chromosome 2"/>
</dbReference>
<keyword evidence="3" id="KW-1185">Reference proteome</keyword>
<feature type="region of interest" description="Disordered" evidence="1">
    <location>
        <begin position="171"/>
        <end position="208"/>
    </location>
</feature>